<dbReference type="InterPro" id="IPR013105">
    <property type="entry name" value="TPR_2"/>
</dbReference>
<accession>A0ABS7G4V7</accession>
<dbReference type="InterPro" id="IPR019734">
    <property type="entry name" value="TPR_rpt"/>
</dbReference>
<dbReference type="Gene3D" id="1.25.40.10">
    <property type="entry name" value="Tetratricopeptide repeat domain"/>
    <property type="match status" value="2"/>
</dbReference>
<evidence type="ECO:0000256" key="3">
    <source>
        <dbReference type="PROSITE-ProRule" id="PRU00339"/>
    </source>
</evidence>
<feature type="repeat" description="TPR" evidence="3">
    <location>
        <begin position="420"/>
        <end position="453"/>
    </location>
</feature>
<comment type="caution">
    <text evidence="4">The sequence shown here is derived from an EMBL/GenBank/DDBJ whole genome shotgun (WGS) entry which is preliminary data.</text>
</comment>
<dbReference type="EMBL" id="JAIBOA010000027">
    <property type="protein sequence ID" value="MBW8486879.1"/>
    <property type="molecule type" value="Genomic_DNA"/>
</dbReference>
<dbReference type="Pfam" id="PF13432">
    <property type="entry name" value="TPR_16"/>
    <property type="match status" value="3"/>
</dbReference>
<dbReference type="InterPro" id="IPR050498">
    <property type="entry name" value="Ycf3"/>
</dbReference>
<dbReference type="PROSITE" id="PS50005">
    <property type="entry name" value="TPR"/>
    <property type="match status" value="2"/>
</dbReference>
<dbReference type="SMART" id="SM00028">
    <property type="entry name" value="TPR"/>
    <property type="match status" value="8"/>
</dbReference>
<organism evidence="4 5">
    <name type="scientific">Actinomadura parmotrematis</name>
    <dbReference type="NCBI Taxonomy" id="2864039"/>
    <lineage>
        <taxon>Bacteria</taxon>
        <taxon>Bacillati</taxon>
        <taxon>Actinomycetota</taxon>
        <taxon>Actinomycetes</taxon>
        <taxon>Streptosporangiales</taxon>
        <taxon>Thermomonosporaceae</taxon>
        <taxon>Actinomadura</taxon>
    </lineage>
</organism>
<dbReference type="SUPFAM" id="SSF48452">
    <property type="entry name" value="TPR-like"/>
    <property type="match status" value="2"/>
</dbReference>
<keyword evidence="2 3" id="KW-0802">TPR repeat</keyword>
<dbReference type="Pfam" id="PF07719">
    <property type="entry name" value="TPR_2"/>
    <property type="match status" value="1"/>
</dbReference>
<dbReference type="PANTHER" id="PTHR44858:SF1">
    <property type="entry name" value="UDP-N-ACETYLGLUCOSAMINE--PEPTIDE N-ACETYLGLUCOSAMINYLTRANSFERASE SPINDLY-RELATED"/>
    <property type="match status" value="1"/>
</dbReference>
<proteinExistence type="predicted"/>
<dbReference type="PANTHER" id="PTHR44858">
    <property type="entry name" value="TETRATRICOPEPTIDE REPEAT PROTEIN 6"/>
    <property type="match status" value="1"/>
</dbReference>
<dbReference type="Proteomes" id="UP000774570">
    <property type="component" value="Unassembled WGS sequence"/>
</dbReference>
<dbReference type="RefSeq" id="WP_220170116.1">
    <property type="nucleotide sequence ID" value="NZ_JAIBOA010000027.1"/>
</dbReference>
<evidence type="ECO:0000313" key="4">
    <source>
        <dbReference type="EMBL" id="MBW8486879.1"/>
    </source>
</evidence>
<evidence type="ECO:0000256" key="1">
    <source>
        <dbReference type="ARBA" id="ARBA00022737"/>
    </source>
</evidence>
<keyword evidence="5" id="KW-1185">Reference proteome</keyword>
<protein>
    <submittedName>
        <fullName evidence="4">Tetratricopeptide repeat protein</fullName>
    </submittedName>
</protein>
<evidence type="ECO:0000256" key="2">
    <source>
        <dbReference type="ARBA" id="ARBA00022803"/>
    </source>
</evidence>
<sequence>MKISADRRLRGPYTAAGALLGPLAAEALEAHPEILSRHAAVLRALAPDAPDLPATVRPLVDRVPDAERVLVPAPRRTLRLANGAAEFVREHLARRGRPLEVTVTAYAEADAADRELLAVLRRRVDPALLRIHLVEEGPAAPALRPREHDALAARAAAGGLAGPRLGAVPYHRARGTDPLLAAAAHRYATGRCLALGCHRAVAELGAAGLALADPAADPDTWWGLVHDTATALGATGREDEAAALLHAARRGTADPVRHSTIAYTLAMLAVRHHDPARRDPAAALEWVNTAIALCAHLPDRAERAVKLGFDLNGKALVEMRRGRPAEALDLVQEAIGLAERDLPAGAQPVHRMVLLANRARLFDRLGRTGEALADWDAVIAADPAYPDYYIDRGNLRLRLGRTGDAVADYEAAMRTGPPSAEPHFNRSQARYAEGDLDGALADLDRALELEPDFLDALVNRAGLLAAAGEHEAARADCDAGLAADPGNACLLAALGQVELAEGDRGRARACFDRALEADPGLAAAWAGRAALAFESGDPEAAVRDLGRALDLGEDPALLYNRAVALRAAGRPAEARADLERAAELDPDDTDIRTALIR</sequence>
<reference evidence="4 5" key="1">
    <citation type="submission" date="2021-07" db="EMBL/GenBank/DDBJ databases">
        <title>Actinomadura sp. PM05-2 isolated from lichen.</title>
        <authorList>
            <person name="Somphong A."/>
            <person name="Phongsopitanun W."/>
            <person name="Tanasupawat S."/>
            <person name="Peongsungnone V."/>
        </authorList>
    </citation>
    <scope>NUCLEOTIDE SEQUENCE [LARGE SCALE GENOMIC DNA]</scope>
    <source>
        <strain evidence="4 5">PM05-2</strain>
    </source>
</reference>
<evidence type="ECO:0000313" key="5">
    <source>
        <dbReference type="Proteomes" id="UP000774570"/>
    </source>
</evidence>
<dbReference type="InterPro" id="IPR011990">
    <property type="entry name" value="TPR-like_helical_dom_sf"/>
</dbReference>
<keyword evidence="1" id="KW-0677">Repeat</keyword>
<name>A0ABS7G4V7_9ACTN</name>
<feature type="repeat" description="TPR" evidence="3">
    <location>
        <begin position="488"/>
        <end position="521"/>
    </location>
</feature>
<gene>
    <name evidence="4" type="ORF">K1Y72_31235</name>
</gene>